<evidence type="ECO:0000313" key="1">
    <source>
        <dbReference type="EMBL" id="BDQ32664.1"/>
    </source>
</evidence>
<dbReference type="EMBL" id="AP026708">
    <property type="protein sequence ID" value="BDQ32664.1"/>
    <property type="molecule type" value="Genomic_DNA"/>
</dbReference>
<accession>A0ABM8AMR8</accession>
<proteinExistence type="predicted"/>
<organism evidence="1 2">
    <name type="scientific">Pseudodesulfovibrio portus</name>
    <dbReference type="NCBI Taxonomy" id="231439"/>
    <lineage>
        <taxon>Bacteria</taxon>
        <taxon>Pseudomonadati</taxon>
        <taxon>Thermodesulfobacteriota</taxon>
        <taxon>Desulfovibrionia</taxon>
        <taxon>Desulfovibrionales</taxon>
        <taxon>Desulfovibrionaceae</taxon>
    </lineage>
</organism>
<name>A0ABM8AMR8_9BACT</name>
<dbReference type="Proteomes" id="UP001061361">
    <property type="component" value="Chromosome"/>
</dbReference>
<gene>
    <name evidence="1" type="ORF">JCM14722_02060</name>
</gene>
<evidence type="ECO:0000313" key="2">
    <source>
        <dbReference type="Proteomes" id="UP001061361"/>
    </source>
</evidence>
<protein>
    <submittedName>
        <fullName evidence="1">Uncharacterized protein</fullName>
    </submittedName>
</protein>
<reference evidence="1" key="1">
    <citation type="submission" date="2022-08" db="EMBL/GenBank/DDBJ databases">
        <title>Genome Sequence of the sulphate-reducing bacterium, Pseudodesulfovibrio portus JCM14722.</title>
        <authorList>
            <person name="Kondo R."/>
            <person name="Kataoka T."/>
        </authorList>
    </citation>
    <scope>NUCLEOTIDE SEQUENCE</scope>
    <source>
        <strain evidence="1">JCM 14722</strain>
    </source>
</reference>
<sequence length="66" mass="7475">MAMPLLALEEWGGIISINSIQVPTQGSCDCLVEGNPSFFSRFFLLQNKLITRFKISDHTNFNLQEI</sequence>
<keyword evidence="2" id="KW-1185">Reference proteome</keyword>